<dbReference type="InterPro" id="IPR036909">
    <property type="entry name" value="Cyt_c-like_dom_sf"/>
</dbReference>
<feature type="chain" id="PRO_5046704830" evidence="5">
    <location>
        <begin position="28"/>
        <end position="136"/>
    </location>
</feature>
<evidence type="ECO:0000256" key="2">
    <source>
        <dbReference type="ARBA" id="ARBA00022723"/>
    </source>
</evidence>
<dbReference type="InterPro" id="IPR051459">
    <property type="entry name" value="Cytochrome_c-type_DH"/>
</dbReference>
<evidence type="ECO:0000259" key="6">
    <source>
        <dbReference type="PROSITE" id="PS51007"/>
    </source>
</evidence>
<dbReference type="PANTHER" id="PTHR35008:SF9">
    <property type="entry name" value="CYTOCHROME C DOMAIN-CONTAINING PROTEIN"/>
    <property type="match status" value="1"/>
</dbReference>
<evidence type="ECO:0000313" key="7">
    <source>
        <dbReference type="EMBL" id="MDF3833689.1"/>
    </source>
</evidence>
<dbReference type="Pfam" id="PF13442">
    <property type="entry name" value="Cytochrome_CBB3"/>
    <property type="match status" value="1"/>
</dbReference>
<accession>A0ABT6AM49</accession>
<dbReference type="PROSITE" id="PS51007">
    <property type="entry name" value="CYTC"/>
    <property type="match status" value="1"/>
</dbReference>
<dbReference type="EMBL" id="JARJLM010000208">
    <property type="protein sequence ID" value="MDF3833689.1"/>
    <property type="molecule type" value="Genomic_DNA"/>
</dbReference>
<evidence type="ECO:0000256" key="4">
    <source>
        <dbReference type="PROSITE-ProRule" id="PRU00433"/>
    </source>
</evidence>
<dbReference type="InterPro" id="IPR009056">
    <property type="entry name" value="Cyt_c-like_dom"/>
</dbReference>
<keyword evidence="3 4" id="KW-0408">Iron</keyword>
<comment type="caution">
    <text evidence="7">The sequence shown here is derived from an EMBL/GenBank/DDBJ whole genome shotgun (WGS) entry which is preliminary data.</text>
</comment>
<name>A0ABT6AM49_9BURK</name>
<gene>
    <name evidence="7" type="ORF">P3W85_12125</name>
</gene>
<feature type="domain" description="Cytochrome c" evidence="6">
    <location>
        <begin position="39"/>
        <end position="118"/>
    </location>
</feature>
<proteinExistence type="predicted"/>
<evidence type="ECO:0000256" key="5">
    <source>
        <dbReference type="SAM" id="SignalP"/>
    </source>
</evidence>
<sequence length="136" mass="14274">MNAMIFQRALAVPALLLGLALSGLAQAQSDPVFSAGPRFQQTSGEAIFHAICQGCHMPQAQGAKGAAAYPALAGDPRLAGADYPLYVVLNGQKGMPSFGKMLDDAQIAAVVGYVRTHFGNQYTDTVTAENVAKLRH</sequence>
<evidence type="ECO:0000256" key="1">
    <source>
        <dbReference type="ARBA" id="ARBA00022617"/>
    </source>
</evidence>
<dbReference type="Gene3D" id="1.10.760.10">
    <property type="entry name" value="Cytochrome c-like domain"/>
    <property type="match status" value="1"/>
</dbReference>
<reference evidence="7 8" key="1">
    <citation type="submission" date="2023-03" db="EMBL/GenBank/DDBJ databases">
        <title>Draft assemblies of triclosan tolerant bacteria isolated from returned activated sludge.</title>
        <authorList>
            <person name="Van Hamelsveld S."/>
        </authorList>
    </citation>
    <scope>NUCLEOTIDE SEQUENCE [LARGE SCALE GENOMIC DNA]</scope>
    <source>
        <strain evidence="7 8">GW210010_S58</strain>
    </source>
</reference>
<evidence type="ECO:0000313" key="8">
    <source>
        <dbReference type="Proteomes" id="UP001216674"/>
    </source>
</evidence>
<dbReference type="RefSeq" id="WP_017228839.1">
    <property type="nucleotide sequence ID" value="NZ_JARJLM010000208.1"/>
</dbReference>
<dbReference type="Proteomes" id="UP001216674">
    <property type="component" value="Unassembled WGS sequence"/>
</dbReference>
<keyword evidence="5" id="KW-0732">Signal</keyword>
<protein>
    <submittedName>
        <fullName evidence="7">Cytochrome c</fullName>
    </submittedName>
</protein>
<keyword evidence="2 4" id="KW-0479">Metal-binding</keyword>
<keyword evidence="8" id="KW-1185">Reference proteome</keyword>
<dbReference type="SUPFAM" id="SSF46626">
    <property type="entry name" value="Cytochrome c"/>
    <property type="match status" value="1"/>
</dbReference>
<dbReference type="PANTHER" id="PTHR35008">
    <property type="entry name" value="BLL4482 PROTEIN-RELATED"/>
    <property type="match status" value="1"/>
</dbReference>
<feature type="signal peptide" evidence="5">
    <location>
        <begin position="1"/>
        <end position="27"/>
    </location>
</feature>
<organism evidence="7 8">
    <name type="scientific">Cupriavidus basilensis</name>
    <dbReference type="NCBI Taxonomy" id="68895"/>
    <lineage>
        <taxon>Bacteria</taxon>
        <taxon>Pseudomonadati</taxon>
        <taxon>Pseudomonadota</taxon>
        <taxon>Betaproteobacteria</taxon>
        <taxon>Burkholderiales</taxon>
        <taxon>Burkholderiaceae</taxon>
        <taxon>Cupriavidus</taxon>
    </lineage>
</organism>
<keyword evidence="1 4" id="KW-0349">Heme</keyword>
<evidence type="ECO:0000256" key="3">
    <source>
        <dbReference type="ARBA" id="ARBA00023004"/>
    </source>
</evidence>